<feature type="domain" description="DUF676" evidence="1">
    <location>
        <begin position="66"/>
        <end position="280"/>
    </location>
</feature>
<dbReference type="AlphaFoldDB" id="A0AAV7DXT0"/>
<dbReference type="Gene3D" id="3.40.50.1820">
    <property type="entry name" value="alpha/beta hydrolase"/>
    <property type="match status" value="1"/>
</dbReference>
<dbReference type="InterPro" id="IPR044294">
    <property type="entry name" value="Lipase-like"/>
</dbReference>
<protein>
    <recommendedName>
        <fullName evidence="1">DUF676 domain-containing protein</fullName>
    </recommendedName>
</protein>
<dbReference type="EMBL" id="JAINDJ010000008">
    <property type="protein sequence ID" value="KAG9440022.1"/>
    <property type="molecule type" value="Genomic_DNA"/>
</dbReference>
<proteinExistence type="predicted"/>
<gene>
    <name evidence="2" type="ORF">H6P81_020187</name>
</gene>
<organism evidence="2 3">
    <name type="scientific">Aristolochia fimbriata</name>
    <name type="common">White veined hardy Dutchman's pipe vine</name>
    <dbReference type="NCBI Taxonomy" id="158543"/>
    <lineage>
        <taxon>Eukaryota</taxon>
        <taxon>Viridiplantae</taxon>
        <taxon>Streptophyta</taxon>
        <taxon>Embryophyta</taxon>
        <taxon>Tracheophyta</taxon>
        <taxon>Spermatophyta</taxon>
        <taxon>Magnoliopsida</taxon>
        <taxon>Magnoliidae</taxon>
        <taxon>Piperales</taxon>
        <taxon>Aristolochiaceae</taxon>
        <taxon>Aristolochia</taxon>
    </lineage>
</organism>
<evidence type="ECO:0000313" key="2">
    <source>
        <dbReference type="EMBL" id="KAG9440022.1"/>
    </source>
</evidence>
<keyword evidence="3" id="KW-1185">Reference proteome</keyword>
<dbReference type="InterPro" id="IPR007751">
    <property type="entry name" value="DUF676_lipase-like"/>
</dbReference>
<comment type="caution">
    <text evidence="2">The sequence shown here is derived from an EMBL/GenBank/DDBJ whole genome shotgun (WGS) entry which is preliminary data.</text>
</comment>
<dbReference type="Pfam" id="PF05057">
    <property type="entry name" value="DUF676"/>
    <property type="match status" value="1"/>
</dbReference>
<name>A0AAV7DXT0_ARIFI</name>
<dbReference type="PANTHER" id="PTHR12482">
    <property type="entry name" value="LIPASE ROG1-RELATED-RELATED"/>
    <property type="match status" value="1"/>
</dbReference>
<evidence type="ECO:0000259" key="1">
    <source>
        <dbReference type="Pfam" id="PF05057"/>
    </source>
</evidence>
<sequence>MAIADTGERSVTEKNLTARKNRKRKCPCRFHRPNCCRGSFEKKKDETTGATETSLEIEADVPRQSRKPTHLVVFTNGIIGSSSNWAFSATQLVKRFPEDILAHCSEANTGTRTFDGVDVMGKRLAEEITSVIRGRPELQKISFVSHSLGGLIARYAIALLYSFEFRSQKVAEKSKETIGGLEPINFITFATPHAGSRGHRQIPMAAGILFLEKLAFHSSWICRRTGEHLFFRDSSKGLPPLLLQMVYDNDDLKFISALRSFRRRVVYSNSCFDHIVGWSTASIRHRDELPKLQHLRKYDKYPHVVNVEPPKTTSNQEEFPLEAAIKNNDKEAIESAIIRNLNKVGWERVDVSFRKSKQRYFAHSTIQVKTYCINSDGADVVFHMIDNFLV</sequence>
<dbReference type="SUPFAM" id="SSF53474">
    <property type="entry name" value="alpha/beta-Hydrolases"/>
    <property type="match status" value="1"/>
</dbReference>
<reference evidence="2 3" key="1">
    <citation type="submission" date="2021-07" db="EMBL/GenBank/DDBJ databases">
        <title>The Aristolochia fimbriata genome: insights into angiosperm evolution, floral development and chemical biosynthesis.</title>
        <authorList>
            <person name="Jiao Y."/>
        </authorList>
    </citation>
    <scope>NUCLEOTIDE SEQUENCE [LARGE SCALE GENOMIC DNA]</scope>
    <source>
        <strain evidence="2">IBCAS-2021</strain>
        <tissue evidence="2">Leaf</tissue>
    </source>
</reference>
<dbReference type="PANTHER" id="PTHR12482:SF41">
    <property type="entry name" value="ALPHA_BETA-HYDROLASES SUPERFAMILY PROTEIN"/>
    <property type="match status" value="1"/>
</dbReference>
<evidence type="ECO:0000313" key="3">
    <source>
        <dbReference type="Proteomes" id="UP000825729"/>
    </source>
</evidence>
<dbReference type="InterPro" id="IPR029058">
    <property type="entry name" value="AB_hydrolase_fold"/>
</dbReference>
<accession>A0AAV7DXT0</accession>
<dbReference type="Proteomes" id="UP000825729">
    <property type="component" value="Unassembled WGS sequence"/>
</dbReference>